<keyword evidence="2" id="KW-1185">Reference proteome</keyword>
<dbReference type="AlphaFoldDB" id="A0A1G9UBE0"/>
<gene>
    <name evidence="1" type="ORF">SAMN05216244_2947</name>
</gene>
<accession>A0A1G9UBE0</accession>
<dbReference type="Proteomes" id="UP000182347">
    <property type="component" value="Unassembled WGS sequence"/>
</dbReference>
<organism evidence="1 2">
    <name type="scientific">Sediminibacillus halophilus</name>
    <dbReference type="NCBI Taxonomy" id="482461"/>
    <lineage>
        <taxon>Bacteria</taxon>
        <taxon>Bacillati</taxon>
        <taxon>Bacillota</taxon>
        <taxon>Bacilli</taxon>
        <taxon>Bacillales</taxon>
        <taxon>Bacillaceae</taxon>
        <taxon>Sediminibacillus</taxon>
    </lineage>
</organism>
<proteinExistence type="predicted"/>
<reference evidence="2" key="1">
    <citation type="submission" date="2016-10" db="EMBL/GenBank/DDBJ databases">
        <authorList>
            <person name="Varghese N."/>
            <person name="Submissions S."/>
        </authorList>
    </citation>
    <scope>NUCLEOTIDE SEQUENCE [LARGE SCALE GENOMIC DNA]</scope>
    <source>
        <strain evidence="2">CGMCC 1.6199</strain>
    </source>
</reference>
<dbReference type="Pfam" id="PF14281">
    <property type="entry name" value="PDDEXK_4"/>
    <property type="match status" value="1"/>
</dbReference>
<sequence>MNLLNCPRCGSPLIEDAGENLEQNEDGGIVMDVFPAYVCQAQCGYKKRIEEIPKVIAQQGEDRLLLLYANQQARILDVRDLVIWPAMHVDALLSKGYWEDYKGDDNIEELLQKARDSQSAYVETPNLFEFATSELSQDAFLCWLMAWSDQAYRSLNRPLHDAAVAFISEIFRVHHLPAPVVESIKVTRQFKSLDILAIINNKYAILIEDKTYTKNHSNQLQRYREAIEEAYPRLTQLPIYYKIADQSHYRSVEDAGYVPFKRSMMLKILKNGVDNGIDNAIFLDYYRHLQKLEDNISSFRTKNLKEWDGYAWQGFYQEIQKEIDGDWGYVPNRSGGFWGFWWDSKLNKRYYMQLEQENLCIKVVAREGEKRSKLRTEALNDILEKSEKRGLQLERPTRLGNGKTMTIAQRTAYIQLNEDGTVNIKRTIEQLKRY</sequence>
<evidence type="ECO:0000313" key="2">
    <source>
        <dbReference type="Proteomes" id="UP000182347"/>
    </source>
</evidence>
<dbReference type="InterPro" id="IPR029470">
    <property type="entry name" value="PDDEXK_4"/>
</dbReference>
<dbReference type="EMBL" id="FNHF01000003">
    <property type="protein sequence ID" value="SDM57163.1"/>
    <property type="molecule type" value="Genomic_DNA"/>
</dbReference>
<evidence type="ECO:0000313" key="1">
    <source>
        <dbReference type="EMBL" id="SDM57163.1"/>
    </source>
</evidence>
<protein>
    <submittedName>
        <fullName evidence="1">PD-(D/E)XK nuclease superfamily protein</fullName>
    </submittedName>
</protein>
<dbReference type="STRING" id="482461.SAMN05216244_2947"/>
<name>A0A1G9UBE0_9BACI</name>
<dbReference type="RefSeq" id="WP_175486812.1">
    <property type="nucleotide sequence ID" value="NZ_FNHF01000003.1"/>
</dbReference>